<evidence type="ECO:0000313" key="1">
    <source>
        <dbReference type="EMBL" id="KAF3102351.1"/>
    </source>
</evidence>
<proteinExistence type="predicted"/>
<evidence type="ECO:0000313" key="2">
    <source>
        <dbReference type="Proteomes" id="UP000475325"/>
    </source>
</evidence>
<organism evidence="1 2">
    <name type="scientific">Orbilia oligospora</name>
    <name type="common">Nematode-trapping fungus</name>
    <name type="synonym">Arthrobotrys oligospora</name>
    <dbReference type="NCBI Taxonomy" id="2813651"/>
    <lineage>
        <taxon>Eukaryota</taxon>
        <taxon>Fungi</taxon>
        <taxon>Dikarya</taxon>
        <taxon>Ascomycota</taxon>
        <taxon>Pezizomycotina</taxon>
        <taxon>Orbiliomycetes</taxon>
        <taxon>Orbiliales</taxon>
        <taxon>Orbiliaceae</taxon>
        <taxon>Orbilia</taxon>
    </lineage>
</organism>
<protein>
    <submittedName>
        <fullName evidence="1">Uncharacterized protein</fullName>
    </submittedName>
</protein>
<gene>
    <name evidence="1" type="ORF">TWF102_004558</name>
</gene>
<dbReference type="AlphaFoldDB" id="A0A7C8NI16"/>
<dbReference type="Proteomes" id="UP000475325">
    <property type="component" value="Unassembled WGS sequence"/>
</dbReference>
<accession>A0A7C8NI16</accession>
<reference evidence="1 2" key="1">
    <citation type="submission" date="2019-06" db="EMBL/GenBank/DDBJ databases">
        <authorList>
            <person name="Palmer J.M."/>
        </authorList>
    </citation>
    <scope>NUCLEOTIDE SEQUENCE [LARGE SCALE GENOMIC DNA]</scope>
    <source>
        <strain evidence="1 2">TWF102</strain>
    </source>
</reference>
<dbReference type="EMBL" id="WIQW01000021">
    <property type="protein sequence ID" value="KAF3102351.1"/>
    <property type="molecule type" value="Genomic_DNA"/>
</dbReference>
<sequence>MPNPFCDRAIGSRVFGQSIASSRTGTIASSTPIIDERVPKQVYRYNVNAIIQLHAPPARGYAMKLQVLGIYIYVDSPSKIGSGGLSDYGSSSTHVRASITLITFLMV</sequence>
<name>A0A7C8NI16_ORBOL</name>
<comment type="caution">
    <text evidence="1">The sequence shown here is derived from an EMBL/GenBank/DDBJ whole genome shotgun (WGS) entry which is preliminary data.</text>
</comment>